<keyword evidence="2" id="KW-0614">Plasmid</keyword>
<dbReference type="InterPro" id="IPR002631">
    <property type="entry name" value="Plasmid_rep_OBD"/>
</dbReference>
<evidence type="ECO:0000259" key="1">
    <source>
        <dbReference type="Pfam" id="PF01719"/>
    </source>
</evidence>
<dbReference type="GO" id="GO:0003677">
    <property type="term" value="F:DNA binding"/>
    <property type="evidence" value="ECO:0007669"/>
    <property type="project" value="InterPro"/>
</dbReference>
<accession>A0A0H5Q361</accession>
<name>A0A0H5Q361_9ZZZZ</name>
<dbReference type="AlphaFoldDB" id="A0A0H5Q361"/>
<reference evidence="2" key="2">
    <citation type="submission" date="2015-07" db="EMBL/GenBank/DDBJ databases">
        <title>Plasmids, circular viruses and viroids from rat gut.</title>
        <authorList>
            <person name="Jorgensen T.J."/>
            <person name="Hansen M.A."/>
            <person name="Xu Z."/>
            <person name="Tabak M.A."/>
            <person name="Sorensen S.J."/>
            <person name="Hansen L.H."/>
        </authorList>
    </citation>
    <scope>NUCLEOTIDE SEQUENCE</scope>
    <source>
        <plasmid evidence="2">pRGFK0784</plasmid>
    </source>
</reference>
<reference evidence="2" key="1">
    <citation type="submission" date="2015-06" db="EMBL/GenBank/DDBJ databases">
        <authorList>
            <person name="Joergensen T."/>
        </authorList>
    </citation>
    <scope>NUCLEOTIDE SEQUENCE</scope>
    <source>
        <plasmid evidence="2">pRGFK0784</plasmid>
    </source>
</reference>
<evidence type="ECO:0000313" key="2">
    <source>
        <dbReference type="EMBL" id="CRY95824.1"/>
    </source>
</evidence>
<proteinExistence type="predicted"/>
<sequence length="225" mass="26155">MAEKKSSLKKRNWAFFVYPTKEQLQALGSDYDGWDGYGTAPDDWIEQLKLSGLQFAVSPLHDKDLHEDGSGRVKKPHFHVIVVYGSPTTYNNVKRLTDSFNAPIPQALEQIRGYYRYLTHKDNPDKAQYDEKDIITGGGFNIADFVEISKSEVTEIKFKLQQLIREQQITEYFVFMNYVQDNFDRVYYDVASSHTIFFNTYIKSIRHMKNHYGNNVDPETGEVLE</sequence>
<dbReference type="EMBL" id="LN853393">
    <property type="protein sequence ID" value="CRY95824.1"/>
    <property type="molecule type" value="Genomic_DNA"/>
</dbReference>
<dbReference type="Pfam" id="PF01719">
    <property type="entry name" value="Rep_OBD"/>
    <property type="match status" value="1"/>
</dbReference>
<protein>
    <recommendedName>
        <fullName evidence="1">Plasmid replication protein origin binding domain-containing protein</fullName>
    </recommendedName>
</protein>
<geneLocation type="plasmid" evidence="2">
    <name>pRGFK0784</name>
</geneLocation>
<dbReference type="GO" id="GO:0003916">
    <property type="term" value="F:DNA topoisomerase activity"/>
    <property type="evidence" value="ECO:0007669"/>
    <property type="project" value="InterPro"/>
</dbReference>
<feature type="domain" description="Plasmid replication protein origin binding" evidence="1">
    <location>
        <begin position="40"/>
        <end position="142"/>
    </location>
</feature>
<dbReference type="Gene3D" id="3.40.1310.30">
    <property type="match status" value="1"/>
</dbReference>
<dbReference type="GO" id="GO:0006260">
    <property type="term" value="P:DNA replication"/>
    <property type="evidence" value="ECO:0007669"/>
    <property type="project" value="InterPro"/>
</dbReference>
<organism evidence="2">
    <name type="scientific">uncultured prokaryote</name>
    <dbReference type="NCBI Taxonomy" id="198431"/>
    <lineage>
        <taxon>unclassified sequences</taxon>
        <taxon>environmental samples</taxon>
    </lineage>
</organism>